<dbReference type="GO" id="GO:0032008">
    <property type="term" value="P:positive regulation of TOR signaling"/>
    <property type="evidence" value="ECO:0007669"/>
    <property type="project" value="InterPro"/>
</dbReference>
<evidence type="ECO:0000313" key="4">
    <source>
        <dbReference type="Proteomes" id="UP000789706"/>
    </source>
</evidence>
<sequence>MVGGVCHVWKIIPIDQMNQETAEEYKKRLMKIKSIPTVFKGSRNEPNIDITNLLNQDQYWPNSSSSNRKCITSANCVGTRLRKFLEKVVDKFSSNSIKKSFESKVTPLENAKGKIIKKCKRNKRNDIFQNGFDNRLNTNVQGELNTDIQDQLNINNVQGELYTNIQDQLNTNVQDQLNTNNIHEKQSTDITNIESIRNPIKDNIRMNLHFYWSLPTTKLTKIKILRDISLQDFQKKVATYFSNIFHYNEVVLIVNTNRFNTQEDQIRLYNVCEEINAYDVIIYVNFIEYLMLKPKAISLVLKQATTGGSPLAFVSDSDREARVYAAITSNIWNTIEKNVKSVMDGNALKFLLVGCEEGNVVITTVNNNMFLCLVAKPEIDALTKHLEEPFQQAASYM</sequence>
<dbReference type="PANTHER" id="PTHR13323">
    <property type="entry name" value="LATE ENDOSOMAL/LYSOSOMAL MP1 INTERACTING PROTEIN"/>
    <property type="match status" value="1"/>
</dbReference>
<proteinExistence type="inferred from homology"/>
<accession>A0A9N8YXR0</accession>
<protein>
    <submittedName>
        <fullName evidence="3">2522_t:CDS:1</fullName>
    </submittedName>
</protein>
<comment type="caution">
    <text evidence="3">The sequence shown here is derived from an EMBL/GenBank/DDBJ whole genome shotgun (WGS) entry which is preliminary data.</text>
</comment>
<gene>
    <name evidence="3" type="ORF">DEBURN_LOCUS2596</name>
</gene>
<dbReference type="InterPro" id="IPR037587">
    <property type="entry name" value="LAMTOR2-like"/>
</dbReference>
<organism evidence="3 4">
    <name type="scientific">Diversispora eburnea</name>
    <dbReference type="NCBI Taxonomy" id="1213867"/>
    <lineage>
        <taxon>Eukaryota</taxon>
        <taxon>Fungi</taxon>
        <taxon>Fungi incertae sedis</taxon>
        <taxon>Mucoromycota</taxon>
        <taxon>Glomeromycotina</taxon>
        <taxon>Glomeromycetes</taxon>
        <taxon>Diversisporales</taxon>
        <taxon>Diversisporaceae</taxon>
        <taxon>Diversispora</taxon>
    </lineage>
</organism>
<evidence type="ECO:0000259" key="2">
    <source>
        <dbReference type="Pfam" id="PF03259"/>
    </source>
</evidence>
<dbReference type="SUPFAM" id="SSF103196">
    <property type="entry name" value="Roadblock/LC7 domain"/>
    <property type="match status" value="1"/>
</dbReference>
<dbReference type="GO" id="GO:0005085">
    <property type="term" value="F:guanyl-nucleotide exchange factor activity"/>
    <property type="evidence" value="ECO:0007669"/>
    <property type="project" value="InterPro"/>
</dbReference>
<feature type="domain" description="Roadblock/LAMTOR2" evidence="2">
    <location>
        <begin position="317"/>
        <end position="375"/>
    </location>
</feature>
<dbReference type="EMBL" id="CAJVPK010000145">
    <property type="protein sequence ID" value="CAG8459404.1"/>
    <property type="molecule type" value="Genomic_DNA"/>
</dbReference>
<dbReference type="Pfam" id="PF03259">
    <property type="entry name" value="Robl_LC7"/>
    <property type="match status" value="1"/>
</dbReference>
<dbReference type="AlphaFoldDB" id="A0A9N8YXR0"/>
<comment type="similarity">
    <text evidence="1">Belongs to the GAMAD family.</text>
</comment>
<evidence type="ECO:0000256" key="1">
    <source>
        <dbReference type="ARBA" id="ARBA00007191"/>
    </source>
</evidence>
<name>A0A9N8YXR0_9GLOM</name>
<dbReference type="Proteomes" id="UP000789706">
    <property type="component" value="Unassembled WGS sequence"/>
</dbReference>
<dbReference type="InterPro" id="IPR004942">
    <property type="entry name" value="Roadblock/LAMTOR2_dom"/>
</dbReference>
<evidence type="ECO:0000313" key="3">
    <source>
        <dbReference type="EMBL" id="CAG8459404.1"/>
    </source>
</evidence>
<dbReference type="GO" id="GO:0060090">
    <property type="term" value="F:molecular adaptor activity"/>
    <property type="evidence" value="ECO:0007669"/>
    <property type="project" value="InterPro"/>
</dbReference>
<dbReference type="Gene3D" id="3.30.450.30">
    <property type="entry name" value="Dynein light chain 2a, cytoplasmic"/>
    <property type="match status" value="1"/>
</dbReference>
<keyword evidence="4" id="KW-1185">Reference proteome</keyword>
<dbReference type="OrthoDB" id="271745at2759"/>
<reference evidence="3" key="1">
    <citation type="submission" date="2021-06" db="EMBL/GenBank/DDBJ databases">
        <authorList>
            <person name="Kallberg Y."/>
            <person name="Tangrot J."/>
            <person name="Rosling A."/>
        </authorList>
    </citation>
    <scope>NUCLEOTIDE SEQUENCE</scope>
    <source>
        <strain evidence="3">AZ414A</strain>
    </source>
</reference>